<dbReference type="InterPro" id="IPR050489">
    <property type="entry name" value="Tyr-tRNA_synthase"/>
</dbReference>
<keyword evidence="5 11" id="KW-0547">Nucleotide-binding</keyword>
<dbReference type="SUPFAM" id="SSF52374">
    <property type="entry name" value="Nucleotidylyl transferase"/>
    <property type="match status" value="1"/>
</dbReference>
<dbReference type="GO" id="GO:0006437">
    <property type="term" value="P:tyrosyl-tRNA aminoacylation"/>
    <property type="evidence" value="ECO:0007669"/>
    <property type="project" value="TreeGrafter"/>
</dbReference>
<dbReference type="Gene3D" id="3.40.50.620">
    <property type="entry name" value="HUPs"/>
    <property type="match status" value="1"/>
</dbReference>
<name>A0A1F4V3X3_UNCKA</name>
<sequence>MTVQEKLNLIKQVGEEITTEEELKTLLSSNKPLTAYDGFEPSGRIHIAQGLLRAINVNKMAKAGFKFIMLASDWTAWANHKYGGDLEKIHRAGEYFIEIWKTSGMNLENVEFVWASDLVKTPGYWELLMKIAIKNNLPRILRTVEIMGRKESDTLTASQVLYPLIQTTDIFMLKAQVTQLGMDQRKVNMLAREVGEELELWKPVVVSHHMLLGLLPPDADNPNESTVDRAIRMKMSKSKPESSIFMTDTVEDVKRKIANAWCPEKVIKENPILEYCKYIVFEKSLNMLIKRLEKFGGDVEYKTYQDLEKDYADGKLYPLDLKNALAEYLNTYLQPVRDHFENDKTAKSLKEEVESYSVTR</sequence>
<dbReference type="Pfam" id="PF00579">
    <property type="entry name" value="tRNA-synt_1b"/>
    <property type="match status" value="1"/>
</dbReference>
<dbReference type="PANTHER" id="PTHR46264">
    <property type="entry name" value="TYROSINE-TRNA LIGASE"/>
    <property type="match status" value="1"/>
</dbReference>
<evidence type="ECO:0000256" key="2">
    <source>
        <dbReference type="ARBA" id="ARBA00005594"/>
    </source>
</evidence>
<organism evidence="12 13">
    <name type="scientific">candidate division WWE3 bacterium RIFCSPLOWO2_01_FULL_39_13</name>
    <dbReference type="NCBI Taxonomy" id="1802624"/>
    <lineage>
        <taxon>Bacteria</taxon>
        <taxon>Katanobacteria</taxon>
    </lineage>
</organism>
<evidence type="ECO:0000256" key="4">
    <source>
        <dbReference type="ARBA" id="ARBA00022598"/>
    </source>
</evidence>
<dbReference type="EMBL" id="MEVH01000010">
    <property type="protein sequence ID" value="OGC51914.1"/>
    <property type="molecule type" value="Genomic_DNA"/>
</dbReference>
<evidence type="ECO:0000256" key="6">
    <source>
        <dbReference type="ARBA" id="ARBA00022840"/>
    </source>
</evidence>
<dbReference type="GO" id="GO:0004831">
    <property type="term" value="F:tyrosine-tRNA ligase activity"/>
    <property type="evidence" value="ECO:0007669"/>
    <property type="project" value="UniProtKB-EC"/>
</dbReference>
<keyword evidence="4 11" id="KW-0436">Ligase</keyword>
<reference evidence="12 13" key="1">
    <citation type="journal article" date="2016" name="Nat. Commun.">
        <title>Thousands of microbial genomes shed light on interconnected biogeochemical processes in an aquifer system.</title>
        <authorList>
            <person name="Anantharaman K."/>
            <person name="Brown C.T."/>
            <person name="Hug L.A."/>
            <person name="Sharon I."/>
            <person name="Castelle C.J."/>
            <person name="Probst A.J."/>
            <person name="Thomas B.C."/>
            <person name="Singh A."/>
            <person name="Wilkins M.J."/>
            <person name="Karaoz U."/>
            <person name="Brodie E.L."/>
            <person name="Williams K.H."/>
            <person name="Hubbard S.S."/>
            <person name="Banfield J.F."/>
        </authorList>
    </citation>
    <scope>NUCLEOTIDE SEQUENCE [LARGE SCALE GENOMIC DNA]</scope>
</reference>
<dbReference type="EC" id="6.1.1.1" evidence="3"/>
<evidence type="ECO:0000256" key="1">
    <source>
        <dbReference type="ARBA" id="ARBA00002025"/>
    </source>
</evidence>
<dbReference type="InterPro" id="IPR014729">
    <property type="entry name" value="Rossmann-like_a/b/a_fold"/>
</dbReference>
<keyword evidence="7 11" id="KW-0648">Protein biosynthesis</keyword>
<dbReference type="FunFam" id="3.40.50.620:FF:000085">
    <property type="entry name" value="Tyrosine--tRNA ligase 1 cytoplasmic"/>
    <property type="match status" value="1"/>
</dbReference>
<gene>
    <name evidence="12" type="ORF">A2982_02235</name>
</gene>
<dbReference type="InterPro" id="IPR023617">
    <property type="entry name" value="Tyr-tRNA-ligase_arc/euk-type"/>
</dbReference>
<evidence type="ECO:0000256" key="8">
    <source>
        <dbReference type="ARBA" id="ARBA00023146"/>
    </source>
</evidence>
<dbReference type="Proteomes" id="UP000178771">
    <property type="component" value="Unassembled WGS sequence"/>
</dbReference>
<dbReference type="Gene3D" id="1.10.240.10">
    <property type="entry name" value="Tyrosyl-Transfer RNA Synthetase"/>
    <property type="match status" value="1"/>
</dbReference>
<evidence type="ECO:0000256" key="7">
    <source>
        <dbReference type="ARBA" id="ARBA00022917"/>
    </source>
</evidence>
<evidence type="ECO:0000256" key="10">
    <source>
        <dbReference type="ARBA" id="ARBA00048248"/>
    </source>
</evidence>
<keyword evidence="8 11" id="KW-0030">Aminoacyl-tRNA synthetase</keyword>
<dbReference type="GO" id="GO:0005737">
    <property type="term" value="C:cytoplasm"/>
    <property type="evidence" value="ECO:0007669"/>
    <property type="project" value="TreeGrafter"/>
</dbReference>
<proteinExistence type="inferred from homology"/>
<dbReference type="NCBIfam" id="NF006330">
    <property type="entry name" value="PRK08560.1"/>
    <property type="match status" value="1"/>
</dbReference>
<dbReference type="InterPro" id="IPR002305">
    <property type="entry name" value="aa-tRNA-synth_Ic"/>
</dbReference>
<keyword evidence="6 11" id="KW-0067">ATP-binding</keyword>
<comment type="catalytic activity">
    <reaction evidence="10">
        <text>tRNA(Tyr) + L-tyrosine + ATP = L-tyrosyl-tRNA(Tyr) + AMP + diphosphate + H(+)</text>
        <dbReference type="Rhea" id="RHEA:10220"/>
        <dbReference type="Rhea" id="RHEA-COMP:9706"/>
        <dbReference type="Rhea" id="RHEA-COMP:9707"/>
        <dbReference type="ChEBI" id="CHEBI:15378"/>
        <dbReference type="ChEBI" id="CHEBI:30616"/>
        <dbReference type="ChEBI" id="CHEBI:33019"/>
        <dbReference type="ChEBI" id="CHEBI:58315"/>
        <dbReference type="ChEBI" id="CHEBI:78442"/>
        <dbReference type="ChEBI" id="CHEBI:78536"/>
        <dbReference type="ChEBI" id="CHEBI:456215"/>
        <dbReference type="EC" id="6.1.1.1"/>
    </reaction>
</comment>
<comment type="function">
    <text evidence="1">Catalyzes the attachment of tyrosine to tRNA(Tyr) in a two-step reaction: tyrosine is first activated by ATP to form Tyr-AMP and then transferred to the acceptor end of tRNA(Tyr).</text>
</comment>
<evidence type="ECO:0000256" key="11">
    <source>
        <dbReference type="RuleBase" id="RU363036"/>
    </source>
</evidence>
<evidence type="ECO:0000256" key="3">
    <source>
        <dbReference type="ARBA" id="ARBA00013160"/>
    </source>
</evidence>
<evidence type="ECO:0000313" key="12">
    <source>
        <dbReference type="EMBL" id="OGC51914.1"/>
    </source>
</evidence>
<evidence type="ECO:0000256" key="9">
    <source>
        <dbReference type="ARBA" id="ARBA00033323"/>
    </source>
</evidence>
<dbReference type="AlphaFoldDB" id="A0A1F4V3X3"/>
<accession>A0A1F4V3X3</accession>
<dbReference type="PIRSF" id="PIRSF006588">
    <property type="entry name" value="TyrRS_arch_euk"/>
    <property type="match status" value="1"/>
</dbReference>
<comment type="caution">
    <text evidence="12">The sequence shown here is derived from an EMBL/GenBank/DDBJ whole genome shotgun (WGS) entry which is preliminary data.</text>
</comment>
<dbReference type="PANTHER" id="PTHR46264:SF4">
    <property type="entry name" value="TYROSINE--TRNA LIGASE, CYTOPLASMIC"/>
    <property type="match status" value="1"/>
</dbReference>
<dbReference type="GO" id="GO:0005524">
    <property type="term" value="F:ATP binding"/>
    <property type="evidence" value="ECO:0007669"/>
    <property type="project" value="UniProtKB-KW"/>
</dbReference>
<dbReference type="STRING" id="1802624.A2982_02235"/>
<comment type="similarity">
    <text evidence="2 11">Belongs to the class-I aminoacyl-tRNA synthetase family.</text>
</comment>
<evidence type="ECO:0000256" key="5">
    <source>
        <dbReference type="ARBA" id="ARBA00022741"/>
    </source>
</evidence>
<evidence type="ECO:0000313" key="13">
    <source>
        <dbReference type="Proteomes" id="UP000178771"/>
    </source>
</evidence>
<protein>
    <recommendedName>
        <fullName evidence="3">tyrosine--tRNA ligase</fullName>
        <ecNumber evidence="3">6.1.1.1</ecNumber>
    </recommendedName>
    <alternativeName>
        <fullName evidence="9">Tyrosyl-tRNA synthetase</fullName>
    </alternativeName>
</protein>